<feature type="domain" description="Dynamin-type G" evidence="8">
    <location>
        <begin position="53"/>
        <end position="326"/>
    </location>
</feature>
<evidence type="ECO:0000256" key="2">
    <source>
        <dbReference type="ARBA" id="ARBA00022490"/>
    </source>
</evidence>
<comment type="subcellular location">
    <subcellularLocation>
        <location evidence="1">Cytoplasm</location>
    </subcellularLocation>
</comment>
<evidence type="ECO:0000256" key="6">
    <source>
        <dbReference type="SAM" id="Coils"/>
    </source>
</evidence>
<dbReference type="PANTHER" id="PTHR11566:SF231">
    <property type="entry name" value="INTERFERON-INDUCED GTP-BINDING PROTEIN MX"/>
    <property type="match status" value="1"/>
</dbReference>
<dbReference type="InterPro" id="IPR001401">
    <property type="entry name" value="Dynamin_GTPase"/>
</dbReference>
<dbReference type="SMART" id="SM00053">
    <property type="entry name" value="DYNc"/>
    <property type="match status" value="1"/>
</dbReference>
<comment type="similarity">
    <text evidence="5">Belongs to the TRAFAC class dynamin-like GTPase superfamily. Dynamin/Fzo/YdjA family.</text>
</comment>
<evidence type="ECO:0000313" key="10">
    <source>
        <dbReference type="Proteomes" id="UP000008143"/>
    </source>
</evidence>
<dbReference type="Ensembl" id="ENSXETT00000110238">
    <property type="protein sequence ID" value="ENSXETP00000119273"/>
    <property type="gene ID" value="ENSXETG00000005177"/>
</dbReference>
<evidence type="ECO:0000313" key="13">
    <source>
        <dbReference type="Xenbase" id="XB-GENE-996855"/>
    </source>
</evidence>
<dbReference type="RefSeq" id="XP_031752404.1">
    <property type="nucleotide sequence ID" value="XM_031896544.1"/>
</dbReference>
<evidence type="ECO:0000256" key="3">
    <source>
        <dbReference type="ARBA" id="ARBA00022741"/>
    </source>
</evidence>
<dbReference type="KEGG" id="xtr:101732122"/>
<dbReference type="Gene3D" id="1.20.120.1240">
    <property type="entry name" value="Dynamin, middle domain"/>
    <property type="match status" value="1"/>
</dbReference>
<reference evidence="9" key="2">
    <citation type="submission" date="2011-06" db="UniProtKB">
        <authorList>
            <consortium name="Ensembl"/>
        </authorList>
    </citation>
    <scope>IDENTIFICATION</scope>
</reference>
<dbReference type="CDD" id="cd08771">
    <property type="entry name" value="DLP_1"/>
    <property type="match status" value="1"/>
</dbReference>
<dbReference type="InterPro" id="IPR020850">
    <property type="entry name" value="GED_dom"/>
</dbReference>
<dbReference type="InterPro" id="IPR022812">
    <property type="entry name" value="Dynamin"/>
</dbReference>
<dbReference type="STRING" id="8364.ENSXETP00000011253"/>
<dbReference type="InterPro" id="IPR045063">
    <property type="entry name" value="Dynamin_N"/>
</dbReference>
<dbReference type="Pfam" id="PF02212">
    <property type="entry name" value="GED"/>
    <property type="match status" value="1"/>
</dbReference>
<dbReference type="Ensembl" id="ENSXETT00000011253">
    <property type="protein sequence ID" value="ENSXETP00000011253"/>
    <property type="gene ID" value="ENSXETG00000005177"/>
</dbReference>
<dbReference type="CTD" id="4599"/>
<dbReference type="GO" id="GO:0005886">
    <property type="term" value="C:plasma membrane"/>
    <property type="evidence" value="ECO:0000318"/>
    <property type="project" value="GO_Central"/>
</dbReference>
<dbReference type="HOGENOM" id="CLU_008964_8_0_1"/>
<accession>A0A6I8SJV0</accession>
<evidence type="ECO:0000256" key="1">
    <source>
        <dbReference type="ARBA" id="ARBA00004496"/>
    </source>
</evidence>
<dbReference type="OrthoDB" id="5061070at2759"/>
<keyword evidence="3 5" id="KW-0547">Nucleotide-binding</keyword>
<evidence type="ECO:0000256" key="5">
    <source>
        <dbReference type="RuleBase" id="RU003932"/>
    </source>
</evidence>
<keyword evidence="2" id="KW-0963">Cytoplasm</keyword>
<keyword evidence="10" id="KW-1185">Reference proteome</keyword>
<dbReference type="GeneTree" id="ENSGT00940000155686"/>
<dbReference type="Ensembl" id="ENSXETT00000108067">
    <property type="protein sequence ID" value="ENSXETP00000116352"/>
    <property type="gene ID" value="ENSXETG00000005177"/>
</dbReference>
<dbReference type="InterPro" id="IPR003130">
    <property type="entry name" value="GED"/>
</dbReference>
<evidence type="ECO:0000256" key="4">
    <source>
        <dbReference type="ARBA" id="ARBA00023134"/>
    </source>
</evidence>
<dbReference type="SUPFAM" id="SSF52540">
    <property type="entry name" value="P-loop containing nucleoside triphosphate hydrolases"/>
    <property type="match status" value="1"/>
</dbReference>
<dbReference type="GO" id="GO:0005525">
    <property type="term" value="F:GTP binding"/>
    <property type="evidence" value="ECO:0007669"/>
    <property type="project" value="UniProtKB-KW"/>
</dbReference>
<keyword evidence="6" id="KW-0175">Coiled coil</keyword>
<dbReference type="GO" id="GO:0098793">
    <property type="term" value="C:presynapse"/>
    <property type="evidence" value="ECO:0007669"/>
    <property type="project" value="GOC"/>
</dbReference>
<evidence type="ECO:0000313" key="12">
    <source>
        <dbReference type="RefSeq" id="XP_031752405.1"/>
    </source>
</evidence>
<dbReference type="FunFam" id="3.40.50.300:FF:000621">
    <property type="entry name" value="Interferon-induced GTP-binding protein Mx1"/>
    <property type="match status" value="1"/>
</dbReference>
<organism evidence="9">
    <name type="scientific">Xenopus tropicalis</name>
    <name type="common">Western clawed frog</name>
    <name type="synonym">Silurana tropicalis</name>
    <dbReference type="NCBI Taxonomy" id="8364"/>
    <lineage>
        <taxon>Eukaryota</taxon>
        <taxon>Metazoa</taxon>
        <taxon>Chordata</taxon>
        <taxon>Craniata</taxon>
        <taxon>Vertebrata</taxon>
        <taxon>Euteleostomi</taxon>
        <taxon>Amphibia</taxon>
        <taxon>Batrachia</taxon>
        <taxon>Anura</taxon>
        <taxon>Pipoidea</taxon>
        <taxon>Pipidae</taxon>
        <taxon>Xenopodinae</taxon>
        <taxon>Xenopus</taxon>
        <taxon>Silurana</taxon>
    </lineage>
</organism>
<dbReference type="PROSITE" id="PS00410">
    <property type="entry name" value="G_DYNAMIN_1"/>
    <property type="match status" value="1"/>
</dbReference>
<proteinExistence type="inferred from homology"/>
<gene>
    <name evidence="9 11 12 13" type="primary">mx1</name>
</gene>
<dbReference type="GO" id="GO:0005874">
    <property type="term" value="C:microtubule"/>
    <property type="evidence" value="ECO:0000318"/>
    <property type="project" value="GO_Central"/>
</dbReference>
<dbReference type="GeneID" id="101732122"/>
<dbReference type="GO" id="GO:0008017">
    <property type="term" value="F:microtubule binding"/>
    <property type="evidence" value="ECO:0000318"/>
    <property type="project" value="GO_Central"/>
</dbReference>
<keyword evidence="4 5" id="KW-0342">GTP-binding</keyword>
<dbReference type="eggNOG" id="KOG0446">
    <property type="taxonomic scope" value="Eukaryota"/>
</dbReference>
<dbReference type="Ensembl" id="ENSXETT00000111153">
    <property type="protein sequence ID" value="ENSXETP00000112382"/>
    <property type="gene ID" value="ENSXETG00000005177"/>
</dbReference>
<protein>
    <submittedName>
        <fullName evidence="11 12">Interferon-induced GTP-binding protein Mx2</fullName>
    </submittedName>
    <submittedName>
        <fullName evidence="9">MX dynamin-like GTPase 1</fullName>
    </submittedName>
</protein>
<dbReference type="SMART" id="SM00302">
    <property type="entry name" value="GED"/>
    <property type="match status" value="1"/>
</dbReference>
<evidence type="ECO:0000259" key="8">
    <source>
        <dbReference type="PROSITE" id="PS51718"/>
    </source>
</evidence>
<reference evidence="9" key="1">
    <citation type="journal article" date="2010" name="Science">
        <title>The genome of the Western clawed frog Xenopus tropicalis.</title>
        <authorList>
            <person name="Hellsten U."/>
            <person name="Harland R.M."/>
            <person name="Gilchrist M.J."/>
            <person name="Hendrix D."/>
            <person name="Jurka J."/>
            <person name="Kapitonov V."/>
            <person name="Ovcharenko I."/>
            <person name="Putnam N.H."/>
            <person name="Shu S."/>
            <person name="Taher L."/>
            <person name="Blitz I.L."/>
            <person name="Blumberg B."/>
            <person name="Dichmann D.S."/>
            <person name="Dubchak I."/>
            <person name="Amaya E."/>
            <person name="Detter J.C."/>
            <person name="Fletcher R."/>
            <person name="Gerhard D.S."/>
            <person name="Goodstein D."/>
            <person name="Graves T."/>
            <person name="Grigoriev I.V."/>
            <person name="Grimwood J."/>
            <person name="Kawashima T."/>
            <person name="Lindquist E."/>
            <person name="Lucas S.M."/>
            <person name="Mead P.E."/>
            <person name="Mitros T."/>
            <person name="Ogino H."/>
            <person name="Ohta Y."/>
            <person name="Poliakov A.V."/>
            <person name="Pollet N."/>
            <person name="Robert J."/>
            <person name="Salamov A."/>
            <person name="Sater A.K."/>
            <person name="Schmutz J."/>
            <person name="Terry A."/>
            <person name="Vize P.D."/>
            <person name="Warren W.C."/>
            <person name="Wells D."/>
            <person name="Wills A."/>
            <person name="Wilson R.K."/>
            <person name="Zimmerman L.B."/>
            <person name="Zorn A.M."/>
            <person name="Grainger R."/>
            <person name="Grammer T."/>
            <person name="Khokha M.K."/>
            <person name="Richardson P.M."/>
            <person name="Rokhsar D.S."/>
        </authorList>
    </citation>
    <scope>NUCLEOTIDE SEQUENCE [LARGE SCALE GENOMIC DNA]</scope>
    <source>
        <strain evidence="9">Nigerian</strain>
    </source>
</reference>
<dbReference type="InterPro" id="IPR000375">
    <property type="entry name" value="Dynamin_stalk"/>
</dbReference>
<dbReference type="InterPro" id="IPR027417">
    <property type="entry name" value="P-loop_NTPase"/>
</dbReference>
<dbReference type="Ensembl" id="ENSXETT00000123155">
    <property type="protein sequence ID" value="ENSXETP00000103819"/>
    <property type="gene ID" value="ENSXETG00000005177"/>
</dbReference>
<dbReference type="PROSITE" id="PS51718">
    <property type="entry name" value="G_DYNAMIN_2"/>
    <property type="match status" value="1"/>
</dbReference>
<dbReference type="GO" id="GO:0003924">
    <property type="term" value="F:GTPase activity"/>
    <property type="evidence" value="ECO:0000318"/>
    <property type="project" value="GO_Central"/>
</dbReference>
<dbReference type="GO" id="GO:0005737">
    <property type="term" value="C:cytoplasm"/>
    <property type="evidence" value="ECO:0000318"/>
    <property type="project" value="GO_Central"/>
</dbReference>
<dbReference type="RefSeq" id="XP_031752405.1">
    <property type="nucleotide sequence ID" value="XM_031896545.1"/>
</dbReference>
<dbReference type="Gene3D" id="3.40.50.300">
    <property type="entry name" value="P-loop containing nucleotide triphosphate hydrolases"/>
    <property type="match status" value="1"/>
</dbReference>
<dbReference type="PANTHER" id="PTHR11566">
    <property type="entry name" value="DYNAMIN"/>
    <property type="match status" value="1"/>
</dbReference>
<dbReference type="Xenbase" id="XB-GENE-996855">
    <property type="gene designation" value="mx1"/>
</dbReference>
<dbReference type="Pfam" id="PF01031">
    <property type="entry name" value="Dynamin_M"/>
    <property type="match status" value="1"/>
</dbReference>
<dbReference type="GO" id="GO:0016185">
    <property type="term" value="P:synaptic vesicle budding from presynaptic endocytic zone membrane"/>
    <property type="evidence" value="ECO:0000318"/>
    <property type="project" value="GO_Central"/>
</dbReference>
<dbReference type="GO" id="GO:0045202">
    <property type="term" value="C:synapse"/>
    <property type="evidence" value="ECO:0000318"/>
    <property type="project" value="GO_Central"/>
</dbReference>
<dbReference type="Pfam" id="PF00350">
    <property type="entry name" value="Dynamin_N"/>
    <property type="match status" value="1"/>
</dbReference>
<feature type="domain" description="GED" evidence="7">
    <location>
        <begin position="559"/>
        <end position="647"/>
    </location>
</feature>
<dbReference type="PROSITE" id="PS51388">
    <property type="entry name" value="GED"/>
    <property type="match status" value="1"/>
</dbReference>
<dbReference type="GO" id="GO:0005634">
    <property type="term" value="C:nucleus"/>
    <property type="evidence" value="ECO:0000318"/>
    <property type="project" value="GO_Central"/>
</dbReference>
<dbReference type="AlphaFoldDB" id="F6W7Q9"/>
<dbReference type="OMA" id="PCIRDEE"/>
<evidence type="ECO:0000259" key="7">
    <source>
        <dbReference type="PROSITE" id="PS51388"/>
    </source>
</evidence>
<dbReference type="Ensembl" id="ENSXETT00000106507">
    <property type="protein sequence ID" value="ENSXETP00000114835"/>
    <property type="gene ID" value="ENSXETG00000005177"/>
</dbReference>
<name>F6W7Q9_XENTR</name>
<dbReference type="InterPro" id="IPR019762">
    <property type="entry name" value="Dynamin_GTPase_CS"/>
</dbReference>
<dbReference type="Bgee" id="ENSXETG00000005177">
    <property type="expression patterns" value="Expressed in liver and 10 other cell types or tissues"/>
</dbReference>
<dbReference type="InterPro" id="IPR030381">
    <property type="entry name" value="G_DYNAMIN_dom"/>
</dbReference>
<dbReference type="PRINTS" id="PR00195">
    <property type="entry name" value="DYNAMIN"/>
</dbReference>
<evidence type="ECO:0000313" key="9">
    <source>
        <dbReference type="Ensembl" id="ENSXETP00000011253"/>
    </source>
</evidence>
<feature type="coiled-coil region" evidence="6">
    <location>
        <begin position="594"/>
        <end position="638"/>
    </location>
</feature>
<sequence length="647" mass="74048">MFHPIEISNIGMCPVWQEQQQKMENVLSSQYEEKIRPCIDLIDSLRALGVEKDLALPAIAVIGDQSSGKSSVLEALSGVTLPRGSGIVTRCPLELKLKKAMKKTTWSGKISYRDHEIKIASAADVEEEVKRAQNLMAGSGKGISDELISLEVISPDVPDLTLIDLPGITRVALPDQPKDIEQQIKKMIRKYIQKQETINLVVVPSNVDIATTEALEMAREVDPNGERTLGILTKPDLVDRGAETDVISVVRNLVYSLNKGYMIVKCRGQQEIQENLSLKDALVNEQNFFKEHEHFSVLLEEGYATIACLAGKLTNELVAHIVRNLPTLKTQIRKKLDEAEEKLRNIGSGVPDSETEKLTFLIDKIRRFNDAITHATQGEEEMTNGFLKLSTIMRNYFYSWELTIQETSKGFQNKLKEDITVYENQYRGRELPGFVSFKVFENIARKQIHSLEEPAIEKLKQVTDKVKTHFSQIAMRHFLSFPNLYRCTKVRIEDICCEQMREAEKTIRTQFKMEKMIYCQDKLYGVLLKEVRDADAPQPNKVVTFSSIKPTLTPMEISFDEMRYHIQAYFRSLTERLSNQIPIIIQYYVLHEFSNNLQSQIMQLIQERENLDALLAEKNDFSRERKNLKDQIERLSAASQRLAKFHC</sequence>
<accession>F6W7Q9</accession>
<dbReference type="Ensembl" id="ENSXETT00000113431">
    <property type="protein sequence ID" value="ENSXETP00000110874"/>
    <property type="gene ID" value="ENSXETG00000005177"/>
</dbReference>
<dbReference type="Ensembl" id="ENSXETT00000078230">
    <property type="protein sequence ID" value="ENSXETP00000097721"/>
    <property type="gene ID" value="ENSXETG00000005177"/>
</dbReference>
<dbReference type="Proteomes" id="UP000008143">
    <property type="component" value="Chromosome 2"/>
</dbReference>
<dbReference type="GO" id="GO:0051607">
    <property type="term" value="P:defense response to virus"/>
    <property type="evidence" value="ECO:0000318"/>
    <property type="project" value="GO_Central"/>
</dbReference>
<evidence type="ECO:0000313" key="11">
    <source>
        <dbReference type="RefSeq" id="XP_031752404.1"/>
    </source>
</evidence>
<dbReference type="AGR" id="Xenbase:XB-GENE-996855"/>
<reference evidence="11 12" key="3">
    <citation type="submission" date="2025-04" db="UniProtKB">
        <authorList>
            <consortium name="RefSeq"/>
        </authorList>
    </citation>
    <scope>IDENTIFICATION</scope>
    <source>
        <strain evidence="11 12">Nigerian</strain>
        <tissue evidence="11 12">Liver and blood</tissue>
    </source>
</reference>
<dbReference type="FunFam" id="1.20.120.1240:FF:000007">
    <property type="entry name" value="Interferon-induced GTP-binding protein Mx1"/>
    <property type="match status" value="1"/>
</dbReference>